<dbReference type="InterPro" id="IPR015683">
    <property type="entry name" value="Ionotropic_Glu_rcpt"/>
</dbReference>
<dbReference type="Gene3D" id="1.10.287.70">
    <property type="match status" value="1"/>
</dbReference>
<proteinExistence type="predicted"/>
<evidence type="ECO:0000256" key="9">
    <source>
        <dbReference type="ARBA" id="ARBA00023180"/>
    </source>
</evidence>
<dbReference type="Pfam" id="PF10613">
    <property type="entry name" value="Lig_chan-Glu_bd"/>
    <property type="match status" value="1"/>
</dbReference>
<evidence type="ECO:0000256" key="10">
    <source>
        <dbReference type="ARBA" id="ARBA00023286"/>
    </source>
</evidence>
<dbReference type="PRINTS" id="PR00177">
    <property type="entry name" value="NMDARECEPTOR"/>
</dbReference>
<feature type="region of interest" description="Disordered" evidence="14">
    <location>
        <begin position="941"/>
        <end position="972"/>
    </location>
</feature>
<dbReference type="GO" id="GO:0015276">
    <property type="term" value="F:ligand-gated monoatomic ion channel activity"/>
    <property type="evidence" value="ECO:0007669"/>
    <property type="project" value="InterPro"/>
</dbReference>
<dbReference type="Pfam" id="PF00060">
    <property type="entry name" value="Lig_chan"/>
    <property type="match status" value="1"/>
</dbReference>
<protein>
    <submittedName>
        <fullName evidence="20">PBPe domain-containing protein</fullName>
    </submittedName>
</protein>
<keyword evidence="19" id="KW-1185">Reference proteome</keyword>
<dbReference type="STRING" id="6186.A0A183JZ71"/>
<evidence type="ECO:0000256" key="15">
    <source>
        <dbReference type="SAM" id="Phobius"/>
    </source>
</evidence>
<dbReference type="GO" id="GO:0038023">
    <property type="term" value="F:signaling receptor activity"/>
    <property type="evidence" value="ECO:0007669"/>
    <property type="project" value="InterPro"/>
</dbReference>
<feature type="transmembrane region" description="Helical" evidence="15">
    <location>
        <begin position="653"/>
        <end position="674"/>
    </location>
</feature>
<evidence type="ECO:0000313" key="19">
    <source>
        <dbReference type="Proteomes" id="UP000279833"/>
    </source>
</evidence>
<evidence type="ECO:0000256" key="5">
    <source>
        <dbReference type="ARBA" id="ARBA00022989"/>
    </source>
</evidence>
<keyword evidence="6" id="KW-0406">Ion transport</keyword>
<dbReference type="AlphaFoldDB" id="A0A183JZ71"/>
<feature type="domain" description="Ionotropic glutamate receptor C-terminal" evidence="16">
    <location>
        <begin position="528"/>
        <end position="888"/>
    </location>
</feature>
<keyword evidence="7 15" id="KW-0472">Membrane</keyword>
<comment type="subcellular location">
    <subcellularLocation>
        <location evidence="1">Cell membrane</location>
        <topology evidence="1">Multi-pass membrane protein</topology>
    </subcellularLocation>
</comment>
<evidence type="ECO:0000256" key="1">
    <source>
        <dbReference type="ARBA" id="ARBA00004651"/>
    </source>
</evidence>
<dbReference type="InterPro" id="IPR019594">
    <property type="entry name" value="Glu/Gly-bd"/>
</dbReference>
<feature type="binding site" evidence="12">
    <location>
        <position position="614"/>
    </location>
    <ligand>
        <name>L-glutamate</name>
        <dbReference type="ChEBI" id="CHEBI:29985"/>
    </ligand>
</feature>
<dbReference type="SMART" id="SM00918">
    <property type="entry name" value="Lig_chan-Glu_bd"/>
    <property type="match status" value="1"/>
</dbReference>
<feature type="binding site" evidence="12">
    <location>
        <position position="775"/>
    </location>
    <ligand>
        <name>L-glutamate</name>
        <dbReference type="ChEBI" id="CHEBI:29985"/>
    </ligand>
</feature>
<evidence type="ECO:0000256" key="11">
    <source>
        <dbReference type="ARBA" id="ARBA00023303"/>
    </source>
</evidence>
<feature type="binding site" evidence="12">
    <location>
        <position position="823"/>
    </location>
    <ligand>
        <name>L-glutamate</name>
        <dbReference type="ChEBI" id="CHEBI:29985"/>
    </ligand>
</feature>
<reference evidence="18 19" key="2">
    <citation type="submission" date="2018-11" db="EMBL/GenBank/DDBJ databases">
        <authorList>
            <consortium name="Pathogen Informatics"/>
        </authorList>
    </citation>
    <scope>NUCLEOTIDE SEQUENCE [LARGE SCALE GENOMIC DNA]</scope>
    <source>
        <strain evidence="18">Dakar</strain>
        <strain evidence="19">Dakar, Senegal</strain>
    </source>
</reference>
<dbReference type="Gene3D" id="3.40.190.10">
    <property type="entry name" value="Periplasmic binding protein-like II"/>
    <property type="match status" value="1"/>
</dbReference>
<evidence type="ECO:0000256" key="4">
    <source>
        <dbReference type="ARBA" id="ARBA00022692"/>
    </source>
</evidence>
<evidence type="ECO:0000256" key="6">
    <source>
        <dbReference type="ARBA" id="ARBA00023065"/>
    </source>
</evidence>
<keyword evidence="2" id="KW-0813">Transport</keyword>
<dbReference type="WBParaSite" id="SCUD_0000802801-mRNA-1">
    <property type="protein sequence ID" value="SCUD_0000802801-mRNA-1"/>
    <property type="gene ID" value="SCUD_0000802801"/>
</dbReference>
<keyword evidence="11" id="KW-0407">Ion channel</keyword>
<feature type="transmembrane region" description="Helical" evidence="15">
    <location>
        <begin position="903"/>
        <end position="926"/>
    </location>
</feature>
<evidence type="ECO:0000256" key="8">
    <source>
        <dbReference type="ARBA" id="ARBA00023170"/>
    </source>
</evidence>
<keyword evidence="3" id="KW-1003">Cell membrane</keyword>
<evidence type="ECO:0000313" key="18">
    <source>
        <dbReference type="EMBL" id="VDP28929.1"/>
    </source>
</evidence>
<dbReference type="InterPro" id="IPR001508">
    <property type="entry name" value="Iono_Glu_rcpt_met"/>
</dbReference>
<evidence type="ECO:0000256" key="2">
    <source>
        <dbReference type="ARBA" id="ARBA00022448"/>
    </source>
</evidence>
<keyword evidence="5 15" id="KW-1133">Transmembrane helix</keyword>
<dbReference type="EMBL" id="UZAK01032574">
    <property type="protein sequence ID" value="VDP28929.1"/>
    <property type="molecule type" value="Genomic_DNA"/>
</dbReference>
<feature type="domain" description="Ionotropic glutamate receptor L-glutamate and glycine-binding" evidence="17">
    <location>
        <begin position="528"/>
        <end position="598"/>
    </location>
</feature>
<evidence type="ECO:0000259" key="16">
    <source>
        <dbReference type="SMART" id="SM00079"/>
    </source>
</evidence>
<evidence type="ECO:0000313" key="20">
    <source>
        <dbReference type="WBParaSite" id="SCUD_0000802801-mRNA-1"/>
    </source>
</evidence>
<feature type="site" description="Crucial to convey clamshell closure to channel opening" evidence="13">
    <location>
        <position position="754"/>
    </location>
</feature>
<dbReference type="SMART" id="SM00079">
    <property type="entry name" value="PBPe"/>
    <property type="match status" value="1"/>
</dbReference>
<evidence type="ECO:0000256" key="3">
    <source>
        <dbReference type="ARBA" id="ARBA00022475"/>
    </source>
</evidence>
<feature type="transmembrane region" description="Helical" evidence="15">
    <location>
        <begin position="724"/>
        <end position="745"/>
    </location>
</feature>
<keyword evidence="10" id="KW-1071">Ligand-gated ion channel</keyword>
<feature type="binding site" evidence="12">
    <location>
        <position position="609"/>
    </location>
    <ligand>
        <name>L-glutamate</name>
        <dbReference type="ChEBI" id="CHEBI:29985"/>
    </ligand>
</feature>
<feature type="compositionally biased region" description="Basic and acidic residues" evidence="14">
    <location>
        <begin position="960"/>
        <end position="972"/>
    </location>
</feature>
<keyword evidence="4 15" id="KW-0812">Transmembrane</keyword>
<dbReference type="InterPro" id="IPR001320">
    <property type="entry name" value="Iontro_rcpt_C"/>
</dbReference>
<dbReference type="PANTHER" id="PTHR18966">
    <property type="entry name" value="IONOTROPIC GLUTAMATE RECEPTOR"/>
    <property type="match status" value="1"/>
</dbReference>
<sequence length="1009" mass="115790">MEYYADFPIRNYSLASPPKLKLTIREFTFGLGKWILNIHWPDTISNSLLWERTSQLPSEEEISKRRGKWIGHTLSKSSNCITMQALTWNPEGKWKRGWSKNTLRREIESDMKRMNNNREQGWIENAVCNFVENDVHVIISLTTCTLAQLIEAQITPYRIPHIAIPRPACSREIINLSNVKMTTTTIWIQPTPEQTGRAIYEMSEIERASQALLLADKPNLETNIALDYILQAEMNDEKFVPYISTQMFSITNQSNPMYPTSNTYDTIDVLLKRFQNMKSRSSSFLLSHIFHIQVRPHDLNQLYMIYQDRFTFRNLYWILPTTLTITPNELIRVATTNQFEQVATGFFRQFPILNEEDCLNLNVGENMRLLMSEIFQCNTNNITERELEAVYMILLSSQATILMKSLSIDFWDIPSISDCDAPSFQPRPYGQLFYRLLISLAELPKWKNLLFYSLETDVEGKSKFLLTGNFSENGDIQLSEYAKFVAKQGLLSGLFPNTFRTFQNKTINISTSFVSFIEICNLYLIDPPYIVRGQITKDNELLNAEGLIIDILNEFSLRLQFRYYFFESSYRLFLPPDGEYGVKITNTTWNGMIGELLAGRTDIIAAPLTINKERSQDLFFIGPFMEDTLGILLNIPEQNEELFQMFLPFRYDIWLCLIGSIFIAAFLITIFSIISPFSAWNLALPGATSDEVSIYHSVWFTVGGMLMQGQELRAIACSARTVTLLYWLLVLVIQATWQADLTAFLTRNTIQMPVSSLEDLATSGLSLGAIKNSGTVKMIQSATSNEYYSIVYEKIMKNPVILKNINDSIAYVRNSTKNVVLDDRIQLMHNLPDNEETLTVVDDKKVIVPFGFAVRLGEEYAPLMLNFMSILRERGVIDHLLEKWNVEKVKSTSNTATFNLITLYNISGAFIVLSVFVVTSLIVLIIEIKWHKYSLKKEKLHPKSKNSSDGHPSLLRRFTHPKDEIPKPKLDLSRNPTLKQLRYAGHRRASAAFDATVITAENQTESNLE</sequence>
<organism evidence="20">
    <name type="scientific">Schistosoma curassoni</name>
    <dbReference type="NCBI Taxonomy" id="6186"/>
    <lineage>
        <taxon>Eukaryota</taxon>
        <taxon>Metazoa</taxon>
        <taxon>Spiralia</taxon>
        <taxon>Lophotrochozoa</taxon>
        <taxon>Platyhelminthes</taxon>
        <taxon>Trematoda</taxon>
        <taxon>Digenea</taxon>
        <taxon>Strigeidida</taxon>
        <taxon>Schistosomatoidea</taxon>
        <taxon>Schistosomatidae</taxon>
        <taxon>Schistosoma</taxon>
    </lineage>
</organism>
<evidence type="ECO:0000256" key="12">
    <source>
        <dbReference type="PIRSR" id="PIRSR601508-1"/>
    </source>
</evidence>
<feature type="binding site" evidence="12">
    <location>
        <position position="607"/>
    </location>
    <ligand>
        <name>L-glutamate</name>
        <dbReference type="ChEBI" id="CHEBI:29985"/>
    </ligand>
</feature>
<dbReference type="SUPFAM" id="SSF53850">
    <property type="entry name" value="Periplasmic binding protein-like II"/>
    <property type="match status" value="1"/>
</dbReference>
<gene>
    <name evidence="18" type="ORF">SCUD_LOCUS8028</name>
</gene>
<reference evidence="20" key="1">
    <citation type="submission" date="2016-06" db="UniProtKB">
        <authorList>
            <consortium name="WormBaseParasite"/>
        </authorList>
    </citation>
    <scope>IDENTIFICATION</scope>
</reference>
<dbReference type="GO" id="GO:0005886">
    <property type="term" value="C:plasma membrane"/>
    <property type="evidence" value="ECO:0007669"/>
    <property type="project" value="UniProtKB-SubCell"/>
</dbReference>
<evidence type="ECO:0000256" key="7">
    <source>
        <dbReference type="ARBA" id="ARBA00023136"/>
    </source>
</evidence>
<keyword evidence="9" id="KW-0325">Glycoprotein</keyword>
<dbReference type="Gene3D" id="3.40.50.2300">
    <property type="match status" value="1"/>
</dbReference>
<accession>A0A183JZ71</accession>
<keyword evidence="8" id="KW-0675">Receptor</keyword>
<name>A0A183JZ71_9TREM</name>
<evidence type="ECO:0000259" key="17">
    <source>
        <dbReference type="SMART" id="SM00918"/>
    </source>
</evidence>
<dbReference type="Proteomes" id="UP000279833">
    <property type="component" value="Unassembled WGS sequence"/>
</dbReference>
<evidence type="ECO:0000256" key="14">
    <source>
        <dbReference type="SAM" id="MobiDB-lite"/>
    </source>
</evidence>
<evidence type="ECO:0000256" key="13">
    <source>
        <dbReference type="PIRSR" id="PIRSR601508-2"/>
    </source>
</evidence>